<evidence type="ECO:0000313" key="1">
    <source>
        <dbReference type="EMBL" id="SCF19799.1"/>
    </source>
</evidence>
<gene>
    <name evidence="1" type="ORF">GA0070215_11153</name>
</gene>
<dbReference type="Gene3D" id="3.40.50.720">
    <property type="entry name" value="NAD(P)-binding Rossmann-like Domain"/>
    <property type="match status" value="1"/>
</dbReference>
<dbReference type="SUPFAM" id="SSF51735">
    <property type="entry name" value="NAD(P)-binding Rossmann-fold domains"/>
    <property type="match status" value="1"/>
</dbReference>
<name>A0A1C4YGE6_9ACTN</name>
<dbReference type="InterPro" id="IPR036291">
    <property type="entry name" value="NAD(P)-bd_dom_sf"/>
</dbReference>
<keyword evidence="2" id="KW-1185">Reference proteome</keyword>
<dbReference type="Pfam" id="PF00106">
    <property type="entry name" value="adh_short"/>
    <property type="match status" value="1"/>
</dbReference>
<protein>
    <submittedName>
        <fullName evidence="1">Short chain dehydrogenase</fullName>
    </submittedName>
</protein>
<accession>A0A1C4YGE6</accession>
<proteinExistence type="predicted"/>
<evidence type="ECO:0000313" key="2">
    <source>
        <dbReference type="Proteomes" id="UP000198551"/>
    </source>
</evidence>
<dbReference type="EMBL" id="FMCV01000011">
    <property type="protein sequence ID" value="SCF19799.1"/>
    <property type="molecule type" value="Genomic_DNA"/>
</dbReference>
<organism evidence="1 2">
    <name type="scientific">Micromonospora marina</name>
    <dbReference type="NCBI Taxonomy" id="307120"/>
    <lineage>
        <taxon>Bacteria</taxon>
        <taxon>Bacillati</taxon>
        <taxon>Actinomycetota</taxon>
        <taxon>Actinomycetes</taxon>
        <taxon>Micromonosporales</taxon>
        <taxon>Micromonosporaceae</taxon>
        <taxon>Micromonospora</taxon>
    </lineage>
</organism>
<dbReference type="AlphaFoldDB" id="A0A1C4YGE6"/>
<dbReference type="InterPro" id="IPR002347">
    <property type="entry name" value="SDR_fam"/>
</dbReference>
<sequence length="78" mass="7277">MTSAGRGAAVATGAAGGLGRAIAAALHTDGWNVLLTDTDAGAVAAAAAPLGGWSRPLDVRDESACAEVAAEAAASGSG</sequence>
<dbReference type="Proteomes" id="UP000198551">
    <property type="component" value="Unassembled WGS sequence"/>
</dbReference>
<reference evidence="2" key="1">
    <citation type="submission" date="2016-06" db="EMBL/GenBank/DDBJ databases">
        <authorList>
            <person name="Varghese N."/>
        </authorList>
    </citation>
    <scope>NUCLEOTIDE SEQUENCE [LARGE SCALE GENOMIC DNA]</scope>
    <source>
        <strain evidence="2">DSM 45555</strain>
    </source>
</reference>